<gene>
    <name evidence="1" type="ORF">rsdtw13_02480</name>
</gene>
<evidence type="ECO:0000313" key="2">
    <source>
        <dbReference type="Proteomes" id="UP001058074"/>
    </source>
</evidence>
<sequence length="204" mass="23736">MGITERRQMEKEIIMKKIIDAANEILIEEGYEKLSIRKIANKIEYSPGIIYHYFKDKAEIVTCIVDEGYKNILKCVGKEPIDIEEPEKTIENNLRSYIELMLKTPQRFKAILMSDIESVQQKVNILHKGVSKERSSIQGLCKVIELGIERGRFRDIDAELTAQIFWTSTHGLVSRLVMEKNISEQQKERLIDHHFKMLINGIMK</sequence>
<comment type="caution">
    <text evidence="1">The sequence shown here is derived from an EMBL/GenBank/DDBJ whole genome shotgun (WGS) entry which is preliminary data.</text>
</comment>
<dbReference type="Proteomes" id="UP001058074">
    <property type="component" value="Unassembled WGS sequence"/>
</dbReference>
<keyword evidence="2" id="KW-1185">Reference proteome</keyword>
<organism evidence="1 2">
    <name type="scientific">Inconstantimicrobium mannanitabidum</name>
    <dbReference type="NCBI Taxonomy" id="1604901"/>
    <lineage>
        <taxon>Bacteria</taxon>
        <taxon>Bacillati</taxon>
        <taxon>Bacillota</taxon>
        <taxon>Clostridia</taxon>
        <taxon>Eubacteriales</taxon>
        <taxon>Clostridiaceae</taxon>
        <taxon>Inconstantimicrobium</taxon>
    </lineage>
</organism>
<proteinExistence type="predicted"/>
<evidence type="ECO:0000313" key="1">
    <source>
        <dbReference type="EMBL" id="GKX64990.1"/>
    </source>
</evidence>
<name>A0ACB5R7A7_9CLOT</name>
<reference evidence="1" key="1">
    <citation type="journal article" date="2025" name="Int. J. Syst. Evol. Microbiol.">
        <title>Inconstantimicrobium mannanitabidum sp. nov., a novel member of the family Clostridiaceae isolated from anoxic soil under the treatment of reductive soil disinfestation.</title>
        <authorList>
            <person name="Ueki A."/>
            <person name="Tonouchi A."/>
            <person name="Honma S."/>
            <person name="Kaku N."/>
            <person name="Ueki K."/>
        </authorList>
    </citation>
    <scope>NUCLEOTIDE SEQUENCE</scope>
    <source>
        <strain evidence="1">TW13</strain>
    </source>
</reference>
<dbReference type="EMBL" id="BROD01000001">
    <property type="protein sequence ID" value="GKX64990.1"/>
    <property type="molecule type" value="Genomic_DNA"/>
</dbReference>
<protein>
    <submittedName>
        <fullName evidence="1">TetR family transcriptional regulator</fullName>
    </submittedName>
</protein>
<accession>A0ACB5R7A7</accession>